<reference evidence="2" key="1">
    <citation type="journal article" date="2021" name="J Fungi (Basel)">
        <title>Virulence traits and population genomics of the black yeast Aureobasidium melanogenum.</title>
        <authorList>
            <person name="Cernosa A."/>
            <person name="Sun X."/>
            <person name="Gostincar C."/>
            <person name="Fang C."/>
            <person name="Gunde-Cimerman N."/>
            <person name="Song Z."/>
        </authorList>
    </citation>
    <scope>NUCLEOTIDE SEQUENCE</scope>
    <source>
        <strain evidence="2">EXF-8016</strain>
    </source>
</reference>
<proteinExistence type="predicted"/>
<comment type="caution">
    <text evidence="2">The sequence shown here is derived from an EMBL/GenBank/DDBJ whole genome shotgun (WGS) entry which is preliminary data.</text>
</comment>
<dbReference type="OrthoDB" id="3915194at2759"/>
<organism evidence="2 3">
    <name type="scientific">Aureobasidium melanogenum</name>
    <name type="common">Aureobasidium pullulans var. melanogenum</name>
    <dbReference type="NCBI Taxonomy" id="46634"/>
    <lineage>
        <taxon>Eukaryota</taxon>
        <taxon>Fungi</taxon>
        <taxon>Dikarya</taxon>
        <taxon>Ascomycota</taxon>
        <taxon>Pezizomycotina</taxon>
        <taxon>Dothideomycetes</taxon>
        <taxon>Dothideomycetidae</taxon>
        <taxon>Dothideales</taxon>
        <taxon>Saccotheciaceae</taxon>
        <taxon>Aureobasidium</taxon>
    </lineage>
</organism>
<gene>
    <name evidence="2" type="ORF">KCV03_g2269</name>
</gene>
<name>A0A9P8GLS1_AURME</name>
<dbReference type="AlphaFoldDB" id="A0A9P8GLS1"/>
<reference evidence="2" key="2">
    <citation type="submission" date="2021-08" db="EMBL/GenBank/DDBJ databases">
        <authorList>
            <person name="Gostincar C."/>
            <person name="Sun X."/>
            <person name="Song Z."/>
            <person name="Gunde-Cimerman N."/>
        </authorList>
    </citation>
    <scope>NUCLEOTIDE SEQUENCE</scope>
    <source>
        <strain evidence="2">EXF-8016</strain>
    </source>
</reference>
<dbReference type="EMBL" id="JAHFYH010000010">
    <property type="protein sequence ID" value="KAH0227433.1"/>
    <property type="molecule type" value="Genomic_DNA"/>
</dbReference>
<dbReference type="SUPFAM" id="SSF81383">
    <property type="entry name" value="F-box domain"/>
    <property type="match status" value="1"/>
</dbReference>
<evidence type="ECO:0008006" key="4">
    <source>
        <dbReference type="Google" id="ProtNLM"/>
    </source>
</evidence>
<sequence>MNIIANSSSHATTTILSAAHHGFASYSAVTKMEPSDDYPRLSLPGMPTEILSAIVNLASPATLPALRLTNKRLCAVSNKPFAIKHFCERRHVPSAYSMDALIKITGHPFFGKFVKTVVISGSRPELDKNPFLKGVVRSCVQCPRPNPLCKNPAPHHVALDFVQLRGKLEKTFSNIRCNSLSVCIGVRDSAYRCYGSVYYHADCTMISDQHLHSSLFSSARDDCNHLHKTFSVVYNAARSSGCKVDGIKVDTFSILTQCIEVTHHERQVQHMMHHLLGWLSGNRSFDLNLEMIDPYKPRYHLKYDHDTGELDLAGLDFGKIPEPGFMITGMELLLSRLSTCSLTQVRLDDCWYGKSDLSWVFRSQTIRTLTLHGVSFYTEQFDTNLWSSVLDRLARTTHLKRLEMLQCRYSFPEAENEAIDPRMRRLWFQLPSGVYELRNPLRWDSGFILAPSGDVDEAIILTDQTSISGQLKSLAAQVAQMELDKIAEIERDGYVRTDIVGVSKNSQSEEDVIEHGSMEDDGSDEADNERGEREENDDQDEHEHTFELSES</sequence>
<protein>
    <recommendedName>
        <fullName evidence="4">F-box domain-containing protein</fullName>
    </recommendedName>
</protein>
<evidence type="ECO:0000313" key="2">
    <source>
        <dbReference type="EMBL" id="KAH0227433.1"/>
    </source>
</evidence>
<feature type="non-terminal residue" evidence="2">
    <location>
        <position position="551"/>
    </location>
</feature>
<dbReference type="InterPro" id="IPR036047">
    <property type="entry name" value="F-box-like_dom_sf"/>
</dbReference>
<feature type="region of interest" description="Disordered" evidence="1">
    <location>
        <begin position="505"/>
        <end position="551"/>
    </location>
</feature>
<evidence type="ECO:0000256" key="1">
    <source>
        <dbReference type="SAM" id="MobiDB-lite"/>
    </source>
</evidence>
<accession>A0A9P8GLS1</accession>
<evidence type="ECO:0000313" key="3">
    <source>
        <dbReference type="Proteomes" id="UP000767238"/>
    </source>
</evidence>
<feature type="compositionally biased region" description="Basic and acidic residues" evidence="1">
    <location>
        <begin position="541"/>
        <end position="551"/>
    </location>
</feature>
<dbReference type="Proteomes" id="UP000767238">
    <property type="component" value="Unassembled WGS sequence"/>
</dbReference>